<reference evidence="1" key="1">
    <citation type="submission" date="2018-06" db="EMBL/GenBank/DDBJ databases">
        <authorList>
            <person name="Zhirakovskaya E."/>
        </authorList>
    </citation>
    <scope>NUCLEOTIDE SEQUENCE</scope>
</reference>
<organism evidence="1">
    <name type="scientific">hydrothermal vent metagenome</name>
    <dbReference type="NCBI Taxonomy" id="652676"/>
    <lineage>
        <taxon>unclassified sequences</taxon>
        <taxon>metagenomes</taxon>
        <taxon>ecological metagenomes</taxon>
    </lineage>
</organism>
<dbReference type="AlphaFoldDB" id="A0A3B1ANH5"/>
<proteinExistence type="predicted"/>
<feature type="non-terminal residue" evidence="1">
    <location>
        <position position="101"/>
    </location>
</feature>
<gene>
    <name evidence="1" type="ORF">MNBD_GAMMA20-795</name>
</gene>
<dbReference type="Pfam" id="PF21102">
    <property type="entry name" value="DprA_N"/>
    <property type="match status" value="1"/>
</dbReference>
<dbReference type="EMBL" id="UOFU01000230">
    <property type="protein sequence ID" value="VAX01513.1"/>
    <property type="molecule type" value="Genomic_DNA"/>
</dbReference>
<protein>
    <recommendedName>
        <fullName evidence="2">DNA-protecting protein DprA</fullName>
    </recommendedName>
</protein>
<accession>A0A3B1ANH5</accession>
<sequence length="101" mass="11362">MEGPNSGAVPPDDLRYWLALHRTPGLGAITFQRLLDRFSSPREFFALPASERRCALPLPPAGRAFLAAPGWDKIESDLRWAEAESHAILTRHDPDYPQLLR</sequence>
<dbReference type="Gene3D" id="3.40.50.450">
    <property type="match status" value="1"/>
</dbReference>
<name>A0A3B1ANH5_9ZZZZ</name>
<evidence type="ECO:0008006" key="2">
    <source>
        <dbReference type="Google" id="ProtNLM"/>
    </source>
</evidence>
<evidence type="ECO:0000313" key="1">
    <source>
        <dbReference type="EMBL" id="VAX01513.1"/>
    </source>
</evidence>